<evidence type="ECO:0000256" key="1">
    <source>
        <dbReference type="SAM" id="MobiDB-lite"/>
    </source>
</evidence>
<name>A0ABP6ULM4_9MICO</name>
<feature type="compositionally biased region" description="Basic and acidic residues" evidence="1">
    <location>
        <begin position="53"/>
        <end position="67"/>
    </location>
</feature>
<evidence type="ECO:0000313" key="3">
    <source>
        <dbReference type="Proteomes" id="UP001499841"/>
    </source>
</evidence>
<feature type="region of interest" description="Disordered" evidence="1">
    <location>
        <begin position="44"/>
        <end position="113"/>
    </location>
</feature>
<dbReference type="EMBL" id="BAABBA010000034">
    <property type="protein sequence ID" value="GAA3511702.1"/>
    <property type="molecule type" value="Genomic_DNA"/>
</dbReference>
<accession>A0ABP6ULM4</accession>
<comment type="caution">
    <text evidence="2">The sequence shown here is derived from an EMBL/GenBank/DDBJ whole genome shotgun (WGS) entry which is preliminary data.</text>
</comment>
<sequence>MGGEDRQAGGDLRSVQVVHTADVGHFQDVLADLGEIQAGGGSLEQDVAGFAQDGERAGHDQDGDERAGQCVGPRPSRRGDDDGADDDRDRAEGVVDHLEERRPHVEVGAQGQC</sequence>
<gene>
    <name evidence="2" type="ORF">GCM10022262_39800</name>
</gene>
<feature type="compositionally biased region" description="Basic and acidic residues" evidence="1">
    <location>
        <begin position="77"/>
        <end position="105"/>
    </location>
</feature>
<dbReference type="Proteomes" id="UP001499841">
    <property type="component" value="Unassembled WGS sequence"/>
</dbReference>
<evidence type="ECO:0000313" key="2">
    <source>
        <dbReference type="EMBL" id="GAA3511702.1"/>
    </source>
</evidence>
<protein>
    <submittedName>
        <fullName evidence="2">Uncharacterized protein</fullName>
    </submittedName>
</protein>
<organism evidence="2 3">
    <name type="scientific">Georgenia daeguensis</name>
    <dbReference type="NCBI Taxonomy" id="908355"/>
    <lineage>
        <taxon>Bacteria</taxon>
        <taxon>Bacillati</taxon>
        <taxon>Actinomycetota</taxon>
        <taxon>Actinomycetes</taxon>
        <taxon>Micrococcales</taxon>
        <taxon>Bogoriellaceae</taxon>
        <taxon>Georgenia</taxon>
    </lineage>
</organism>
<keyword evidence="3" id="KW-1185">Reference proteome</keyword>
<reference evidence="3" key="1">
    <citation type="journal article" date="2019" name="Int. J. Syst. Evol. Microbiol.">
        <title>The Global Catalogue of Microorganisms (GCM) 10K type strain sequencing project: providing services to taxonomists for standard genome sequencing and annotation.</title>
        <authorList>
            <consortium name="The Broad Institute Genomics Platform"/>
            <consortium name="The Broad Institute Genome Sequencing Center for Infectious Disease"/>
            <person name="Wu L."/>
            <person name="Ma J."/>
        </authorList>
    </citation>
    <scope>NUCLEOTIDE SEQUENCE [LARGE SCALE GENOMIC DNA]</scope>
    <source>
        <strain evidence="3">JCM 17459</strain>
    </source>
</reference>
<proteinExistence type="predicted"/>